<reference evidence="2 3" key="1">
    <citation type="submission" date="2016-11" db="EMBL/GenBank/DDBJ databases">
        <authorList>
            <person name="Jaros S."/>
            <person name="Januszkiewicz K."/>
            <person name="Wedrychowicz H."/>
        </authorList>
    </citation>
    <scope>NUCLEOTIDE SEQUENCE [LARGE SCALE GENOMIC DNA]</scope>
    <source>
        <strain evidence="2 3">DSM 19022</strain>
    </source>
</reference>
<keyword evidence="3" id="KW-1185">Reference proteome</keyword>
<dbReference type="GO" id="GO:0030435">
    <property type="term" value="P:sporulation resulting in formation of a cellular spore"/>
    <property type="evidence" value="ECO:0007669"/>
    <property type="project" value="InterPro"/>
</dbReference>
<accession>A0A1M6HPX1</accession>
<dbReference type="Pfam" id="PF08486">
    <property type="entry name" value="SpoIID"/>
    <property type="match status" value="1"/>
</dbReference>
<gene>
    <name evidence="2" type="ORF">SAMN02745176_02885</name>
</gene>
<sequence>MSKYMKNLLIINILIFFLILLPVNVHASFEAPERIRVGLNYNATTDIVNISSTSPAYVIIDEGNPVSLSTSSPIKLSFRLDGYYNVVKNEIKRIQYVKAVKYEGKLFGPYHIQIGDNYPDYESASKFLNQVKSSISDSYLAYDGEWKIWTGLFLDEKECKEKMSAYQNKYNSFTYKIVEPDSNRVQIIDNKDNSVIMIYKNQEISIKPMDDTNGNNLLEFNNVKYRGNICIKTQENGSLSVINDIELDKYLYSVVGSEVNPTWHMEALKAQAVAARNYALITMGKHDTEGFHLCSTTHCQVYKGYVKEHERTNQAVEETKGKLLYYEDKLASTFYHSSSGGHTENSENIWNDIVPYIRGVEDPYSLGSPNDNWILELNKAEIKKKLEENNMNIGDIIDINIIETSEYGRVKKIDFIGTKNKITLEKEKVRYLFGTSNLKSIWYSIKTDSDINIYDISTNSIQVKRPAGLNVISSAGLSTIKTANGKINVKGLFDVKNYNITPNTYIFNGKGWGHGLGMSQYGAKGMAEQGYNYIEILEYYYTGTKVK</sequence>
<proteinExistence type="predicted"/>
<dbReference type="InterPro" id="IPR013486">
    <property type="entry name" value="SpoIID/LytB"/>
</dbReference>
<dbReference type="OrthoDB" id="9794671at2"/>
<dbReference type="InterPro" id="IPR051922">
    <property type="entry name" value="Bact_Sporulation_Assoc"/>
</dbReference>
<protein>
    <submittedName>
        <fullName evidence="2">Stage II sporulation protein D</fullName>
    </submittedName>
</protein>
<dbReference type="RefSeq" id="WP_073026910.1">
    <property type="nucleotide sequence ID" value="NZ_FQZS01000022.1"/>
</dbReference>
<name>A0A1M6HPX1_9FIRM</name>
<evidence type="ECO:0000259" key="1">
    <source>
        <dbReference type="Pfam" id="PF08486"/>
    </source>
</evidence>
<dbReference type="NCBIfam" id="TIGR02669">
    <property type="entry name" value="SpoIID_LytB"/>
    <property type="match status" value="1"/>
</dbReference>
<evidence type="ECO:0000313" key="3">
    <source>
        <dbReference type="Proteomes" id="UP000184442"/>
    </source>
</evidence>
<evidence type="ECO:0000313" key="2">
    <source>
        <dbReference type="EMBL" id="SHJ24186.1"/>
    </source>
</evidence>
<dbReference type="Proteomes" id="UP000184442">
    <property type="component" value="Unassembled WGS sequence"/>
</dbReference>
<dbReference type="GO" id="GO:0030288">
    <property type="term" value="C:outer membrane-bounded periplasmic space"/>
    <property type="evidence" value="ECO:0007669"/>
    <property type="project" value="TreeGrafter"/>
</dbReference>
<dbReference type="PANTHER" id="PTHR30032">
    <property type="entry name" value="N-ACETYLMURAMOYL-L-ALANINE AMIDASE-RELATED"/>
    <property type="match status" value="1"/>
</dbReference>
<dbReference type="EMBL" id="FQZS01000022">
    <property type="protein sequence ID" value="SHJ24186.1"/>
    <property type="molecule type" value="Genomic_DNA"/>
</dbReference>
<dbReference type="PANTHER" id="PTHR30032:SF4">
    <property type="entry name" value="AMIDASE ENHANCER"/>
    <property type="match status" value="1"/>
</dbReference>
<organism evidence="2 3">
    <name type="scientific">Lutispora thermophila DSM 19022</name>
    <dbReference type="NCBI Taxonomy" id="1122184"/>
    <lineage>
        <taxon>Bacteria</taxon>
        <taxon>Bacillati</taxon>
        <taxon>Bacillota</taxon>
        <taxon>Clostridia</taxon>
        <taxon>Lutisporales</taxon>
        <taxon>Lutisporaceae</taxon>
        <taxon>Lutispora</taxon>
    </lineage>
</organism>
<dbReference type="AlphaFoldDB" id="A0A1M6HPX1"/>
<dbReference type="InterPro" id="IPR013693">
    <property type="entry name" value="SpoIID/LytB_N"/>
</dbReference>
<dbReference type="STRING" id="1122184.SAMN02745176_02885"/>
<feature type="domain" description="Sporulation stage II protein D amidase enhancer LytB N-terminal" evidence="1">
    <location>
        <begin position="236"/>
        <end position="326"/>
    </location>
</feature>